<gene>
    <name evidence="2" type="ORF">BD410DRAFT_789409</name>
</gene>
<dbReference type="EMBL" id="ML170179">
    <property type="protein sequence ID" value="TDL21669.1"/>
    <property type="molecule type" value="Genomic_DNA"/>
</dbReference>
<keyword evidence="1" id="KW-0472">Membrane</keyword>
<evidence type="ECO:0000256" key="1">
    <source>
        <dbReference type="SAM" id="Phobius"/>
    </source>
</evidence>
<reference evidence="2 3" key="1">
    <citation type="submission" date="2018-06" db="EMBL/GenBank/DDBJ databases">
        <title>A transcriptomic atlas of mushroom development highlights an independent origin of complex multicellularity.</title>
        <authorList>
            <consortium name="DOE Joint Genome Institute"/>
            <person name="Krizsan K."/>
            <person name="Almasi E."/>
            <person name="Merenyi Z."/>
            <person name="Sahu N."/>
            <person name="Viragh M."/>
            <person name="Koszo T."/>
            <person name="Mondo S."/>
            <person name="Kiss B."/>
            <person name="Balint B."/>
            <person name="Kues U."/>
            <person name="Barry K."/>
            <person name="Hegedus J.C."/>
            <person name="Henrissat B."/>
            <person name="Johnson J."/>
            <person name="Lipzen A."/>
            <person name="Ohm R."/>
            <person name="Nagy I."/>
            <person name="Pangilinan J."/>
            <person name="Yan J."/>
            <person name="Xiong Y."/>
            <person name="Grigoriev I.V."/>
            <person name="Hibbett D.S."/>
            <person name="Nagy L.G."/>
        </authorList>
    </citation>
    <scope>NUCLEOTIDE SEQUENCE [LARGE SCALE GENOMIC DNA]</scope>
    <source>
        <strain evidence="2 3">SZMC22713</strain>
    </source>
</reference>
<dbReference type="AlphaFoldDB" id="A0A4Y7Q426"/>
<proteinExistence type="predicted"/>
<keyword evidence="1" id="KW-1133">Transmembrane helix</keyword>
<protein>
    <submittedName>
        <fullName evidence="2">Uncharacterized protein</fullName>
    </submittedName>
</protein>
<sequence>TAFHFVGYGLTFGLTSAFVTWFTAVAGSGVGTRRVEESVNGAFFRCTDVALICERCNLPHLRQLFHPYVYPTLHCAS</sequence>
<organism evidence="2 3">
    <name type="scientific">Rickenella mellea</name>
    <dbReference type="NCBI Taxonomy" id="50990"/>
    <lineage>
        <taxon>Eukaryota</taxon>
        <taxon>Fungi</taxon>
        <taxon>Dikarya</taxon>
        <taxon>Basidiomycota</taxon>
        <taxon>Agaricomycotina</taxon>
        <taxon>Agaricomycetes</taxon>
        <taxon>Hymenochaetales</taxon>
        <taxon>Rickenellaceae</taxon>
        <taxon>Rickenella</taxon>
    </lineage>
</organism>
<feature type="transmembrane region" description="Helical" evidence="1">
    <location>
        <begin position="6"/>
        <end position="26"/>
    </location>
</feature>
<evidence type="ECO:0000313" key="3">
    <source>
        <dbReference type="Proteomes" id="UP000294933"/>
    </source>
</evidence>
<feature type="non-terminal residue" evidence="2">
    <location>
        <position position="1"/>
    </location>
</feature>
<dbReference type="Proteomes" id="UP000294933">
    <property type="component" value="Unassembled WGS sequence"/>
</dbReference>
<name>A0A4Y7Q426_9AGAM</name>
<keyword evidence="3" id="KW-1185">Reference proteome</keyword>
<evidence type="ECO:0000313" key="2">
    <source>
        <dbReference type="EMBL" id="TDL21669.1"/>
    </source>
</evidence>
<accession>A0A4Y7Q426</accession>
<dbReference type="VEuPathDB" id="FungiDB:BD410DRAFT_789409"/>
<feature type="non-terminal residue" evidence="2">
    <location>
        <position position="77"/>
    </location>
</feature>
<keyword evidence="1" id="KW-0812">Transmembrane</keyword>